<dbReference type="EMBL" id="JAWWNJ010000071">
    <property type="protein sequence ID" value="KAK7007329.1"/>
    <property type="molecule type" value="Genomic_DNA"/>
</dbReference>
<feature type="compositionally biased region" description="Basic and acidic residues" evidence="1">
    <location>
        <begin position="1"/>
        <end position="10"/>
    </location>
</feature>
<keyword evidence="2" id="KW-0472">Membrane</keyword>
<evidence type="ECO:0000256" key="2">
    <source>
        <dbReference type="SAM" id="Phobius"/>
    </source>
</evidence>
<accession>A0AAW0ADN6</accession>
<feature type="compositionally biased region" description="Low complexity" evidence="1">
    <location>
        <begin position="11"/>
        <end position="25"/>
    </location>
</feature>
<organism evidence="3 4">
    <name type="scientific">Favolaschia claudopus</name>
    <dbReference type="NCBI Taxonomy" id="2862362"/>
    <lineage>
        <taxon>Eukaryota</taxon>
        <taxon>Fungi</taxon>
        <taxon>Dikarya</taxon>
        <taxon>Basidiomycota</taxon>
        <taxon>Agaricomycotina</taxon>
        <taxon>Agaricomycetes</taxon>
        <taxon>Agaricomycetidae</taxon>
        <taxon>Agaricales</taxon>
        <taxon>Marasmiineae</taxon>
        <taxon>Mycenaceae</taxon>
        <taxon>Favolaschia</taxon>
    </lineage>
</organism>
<protein>
    <recommendedName>
        <fullName evidence="5">Transmembrane protein</fullName>
    </recommendedName>
</protein>
<keyword evidence="2" id="KW-0812">Transmembrane</keyword>
<reference evidence="3 4" key="1">
    <citation type="journal article" date="2024" name="J Genomics">
        <title>Draft genome sequencing and assembly of Favolaschia claudopus CIRM-BRFM 2984 isolated from oak limbs.</title>
        <authorList>
            <person name="Navarro D."/>
            <person name="Drula E."/>
            <person name="Chaduli D."/>
            <person name="Cazenave R."/>
            <person name="Ahrendt S."/>
            <person name="Wang J."/>
            <person name="Lipzen A."/>
            <person name="Daum C."/>
            <person name="Barry K."/>
            <person name="Grigoriev I.V."/>
            <person name="Favel A."/>
            <person name="Rosso M.N."/>
            <person name="Martin F."/>
        </authorList>
    </citation>
    <scope>NUCLEOTIDE SEQUENCE [LARGE SCALE GENOMIC DNA]</scope>
    <source>
        <strain evidence="3 4">CIRM-BRFM 2984</strain>
    </source>
</reference>
<proteinExistence type="predicted"/>
<keyword evidence="2" id="KW-1133">Transmembrane helix</keyword>
<keyword evidence="4" id="KW-1185">Reference proteome</keyword>
<sequence>MTLQASRRDLSTSSSVESNASRASTSLHHTYLPPFIETHFHRSPQRPIGPAIFPEADWNDQAVKEVEEKGREASNAAKYRASRRLWSAVCLLVVFIPFQLFTICLSISGSGLLVYYSRYKA</sequence>
<evidence type="ECO:0000313" key="3">
    <source>
        <dbReference type="EMBL" id="KAK7007329.1"/>
    </source>
</evidence>
<evidence type="ECO:0000313" key="4">
    <source>
        <dbReference type="Proteomes" id="UP001362999"/>
    </source>
</evidence>
<feature type="region of interest" description="Disordered" evidence="1">
    <location>
        <begin position="1"/>
        <end position="25"/>
    </location>
</feature>
<evidence type="ECO:0000256" key="1">
    <source>
        <dbReference type="SAM" id="MobiDB-lite"/>
    </source>
</evidence>
<comment type="caution">
    <text evidence="3">The sequence shown here is derived from an EMBL/GenBank/DDBJ whole genome shotgun (WGS) entry which is preliminary data.</text>
</comment>
<name>A0AAW0ADN6_9AGAR</name>
<evidence type="ECO:0008006" key="5">
    <source>
        <dbReference type="Google" id="ProtNLM"/>
    </source>
</evidence>
<gene>
    <name evidence="3" type="ORF">R3P38DRAFT_3029685</name>
</gene>
<dbReference type="Proteomes" id="UP001362999">
    <property type="component" value="Unassembled WGS sequence"/>
</dbReference>
<feature type="transmembrane region" description="Helical" evidence="2">
    <location>
        <begin position="85"/>
        <end position="116"/>
    </location>
</feature>
<dbReference type="AlphaFoldDB" id="A0AAW0ADN6"/>